<sequence>MPPLCLPSFSLYGVSLQLSPQIPPAAPSCYSSFLFFPIFFSPSKEKNLPFSAPSCSQLLPEILQCPFAPKVLLLLLQIFLSQLLSWDPLSAFSPFFLSFSFFYLPQQATTDSTIAPLSKYGTSDHQHGPTILTCCLHQLISCVGKGSPHLPRVLPAAGDEKAPSQYQIAGRRLTWDDKDGIPAASLPAKFCMPDIERYSGIGCPKIHLRLYSTVMRAHGIDDAELVALFPMSLSGAAQRWFASVEPSRLRTWEDVAREFLTQFAFSADIDVSRRELEATRQRPEEFISSFVTRWRAKVAGMIDRPKEQDQIDMVLQNLQPRFARRLVGIPFQDLRSLVHAAFSVEEAMARGLWTDTTPSPDSKGKKLIGPLTRSGEVGAISYQHQRPAHHSAYRPPTVRAPFSLPQYQYQLDYAQEPYIAQTSMQSRPPHPRAATHPPPRPYAQRPPRQFTPLGMTLTRAFEKLRDIGVIVPLAPRPLPHPIPPHFCSHEHCLYHQIPGHDTERCSALHYAIQYLINSRLVDLAGPNVTTNPLPAHSTHAVPPPSSLQ</sequence>
<name>A0A438F056_VITVI</name>
<comment type="caution">
    <text evidence="3">The sequence shown here is derived from an EMBL/GenBank/DDBJ whole genome shotgun (WGS) entry which is preliminary data.</text>
</comment>
<reference evidence="3 4" key="1">
    <citation type="journal article" date="2018" name="PLoS Genet.">
        <title>Population sequencing reveals clonal diversity and ancestral inbreeding in the grapevine cultivar Chardonnay.</title>
        <authorList>
            <person name="Roach M.J."/>
            <person name="Johnson D.L."/>
            <person name="Bohlmann J."/>
            <person name="van Vuuren H.J."/>
            <person name="Jones S.J."/>
            <person name="Pretorius I.S."/>
            <person name="Schmidt S.A."/>
            <person name="Borneman A.R."/>
        </authorList>
    </citation>
    <scope>NUCLEOTIDE SEQUENCE [LARGE SCALE GENOMIC DNA]</scope>
    <source>
        <strain evidence="4">cv. Chardonnay</strain>
        <tissue evidence="3">Leaf</tissue>
    </source>
</reference>
<proteinExistence type="predicted"/>
<evidence type="ECO:0000313" key="3">
    <source>
        <dbReference type="EMBL" id="RVW53316.1"/>
    </source>
</evidence>
<dbReference type="PANTHER" id="PTHR33223">
    <property type="entry name" value="CCHC-TYPE DOMAIN-CONTAINING PROTEIN"/>
    <property type="match status" value="1"/>
</dbReference>
<accession>A0A438F056</accession>
<feature type="region of interest" description="Disordered" evidence="1">
    <location>
        <begin position="422"/>
        <end position="450"/>
    </location>
</feature>
<dbReference type="AlphaFoldDB" id="A0A438F056"/>
<organism evidence="3 4">
    <name type="scientific">Vitis vinifera</name>
    <name type="common">Grape</name>
    <dbReference type="NCBI Taxonomy" id="29760"/>
    <lineage>
        <taxon>Eukaryota</taxon>
        <taxon>Viridiplantae</taxon>
        <taxon>Streptophyta</taxon>
        <taxon>Embryophyta</taxon>
        <taxon>Tracheophyta</taxon>
        <taxon>Spermatophyta</taxon>
        <taxon>Magnoliopsida</taxon>
        <taxon>eudicotyledons</taxon>
        <taxon>Gunneridae</taxon>
        <taxon>Pentapetalae</taxon>
        <taxon>rosids</taxon>
        <taxon>Vitales</taxon>
        <taxon>Vitaceae</taxon>
        <taxon>Viteae</taxon>
        <taxon>Vitis</taxon>
    </lineage>
</organism>
<evidence type="ECO:0000313" key="4">
    <source>
        <dbReference type="Proteomes" id="UP000288805"/>
    </source>
</evidence>
<protein>
    <recommendedName>
        <fullName evidence="2">Retrotransposon gag domain-containing protein</fullName>
    </recommendedName>
</protein>
<dbReference type="Pfam" id="PF03732">
    <property type="entry name" value="Retrotrans_gag"/>
    <property type="match status" value="1"/>
</dbReference>
<feature type="domain" description="Retrotransposon gag" evidence="2">
    <location>
        <begin position="228"/>
        <end position="316"/>
    </location>
</feature>
<evidence type="ECO:0000259" key="2">
    <source>
        <dbReference type="Pfam" id="PF03732"/>
    </source>
</evidence>
<dbReference type="EMBL" id="QGNW01001150">
    <property type="protein sequence ID" value="RVW53316.1"/>
    <property type="molecule type" value="Genomic_DNA"/>
</dbReference>
<dbReference type="PANTHER" id="PTHR33223:SF8">
    <property type="entry name" value="OS04G0172440 PROTEIN"/>
    <property type="match status" value="1"/>
</dbReference>
<gene>
    <name evidence="3" type="ORF">CK203_088525</name>
</gene>
<dbReference type="Proteomes" id="UP000288805">
    <property type="component" value="Unassembled WGS sequence"/>
</dbReference>
<dbReference type="InterPro" id="IPR005162">
    <property type="entry name" value="Retrotrans_gag_dom"/>
</dbReference>
<evidence type="ECO:0000256" key="1">
    <source>
        <dbReference type="SAM" id="MobiDB-lite"/>
    </source>
</evidence>